<protein>
    <submittedName>
        <fullName evidence="13">Uncharacterized protein</fullName>
    </submittedName>
</protein>
<dbReference type="Pfam" id="PF14382">
    <property type="entry name" value="ECR1_N"/>
    <property type="match status" value="1"/>
</dbReference>
<dbReference type="Pfam" id="PF14612">
    <property type="entry name" value="Ino80_Iec3"/>
    <property type="match status" value="1"/>
</dbReference>
<proteinExistence type="inferred from homology"/>
<dbReference type="GO" id="GO:0034475">
    <property type="term" value="P:U4 snRNA 3'-end processing"/>
    <property type="evidence" value="ECO:0007669"/>
    <property type="project" value="TreeGrafter"/>
</dbReference>
<comment type="caution">
    <text evidence="13">The sequence shown here is derived from an EMBL/GenBank/DDBJ whole genome shotgun (WGS) entry which is preliminary data.</text>
</comment>
<evidence type="ECO:0000256" key="2">
    <source>
        <dbReference type="ARBA" id="ARBA00009155"/>
    </source>
</evidence>
<name>A0A2I2GFS0_9EURO</name>
<evidence type="ECO:0000259" key="12">
    <source>
        <dbReference type="Pfam" id="PF24244"/>
    </source>
</evidence>
<feature type="domain" description="INO80 complex subunit 3-like middle region" evidence="12">
    <location>
        <begin position="155"/>
        <end position="253"/>
    </location>
</feature>
<keyword evidence="3" id="KW-0698">rRNA processing</keyword>
<dbReference type="SUPFAM" id="SSF50249">
    <property type="entry name" value="Nucleic acid-binding proteins"/>
    <property type="match status" value="1"/>
</dbReference>
<evidence type="ECO:0000256" key="6">
    <source>
        <dbReference type="ARBA" id="ARBA00023242"/>
    </source>
</evidence>
<feature type="domain" description="INO80 complex subunit 3 N-terminal" evidence="10">
    <location>
        <begin position="25"/>
        <end position="93"/>
    </location>
</feature>
<dbReference type="GO" id="GO:0006338">
    <property type="term" value="P:chromatin remodeling"/>
    <property type="evidence" value="ECO:0007669"/>
    <property type="project" value="InterPro"/>
</dbReference>
<dbReference type="InterPro" id="IPR025721">
    <property type="entry name" value="Exosome_cplx_N_dom"/>
</dbReference>
<evidence type="ECO:0000256" key="3">
    <source>
        <dbReference type="ARBA" id="ARBA00022552"/>
    </source>
</evidence>
<comment type="similarity">
    <text evidence="2">Belongs to the RRP4 family.</text>
</comment>
<dbReference type="GO" id="GO:0000467">
    <property type="term" value="P:exonucleolytic trimming to generate mature 3'-end of 5.8S rRNA from tricistronic rRNA transcript (SSU-rRNA, 5.8S rRNA, LSU-rRNA)"/>
    <property type="evidence" value="ECO:0007669"/>
    <property type="project" value="TreeGrafter"/>
</dbReference>
<dbReference type="PANTHER" id="PTHR21321:SF4">
    <property type="entry name" value="EXOSOME COMPLEX COMPONENT RRP4"/>
    <property type="match status" value="1"/>
</dbReference>
<evidence type="ECO:0000259" key="11">
    <source>
        <dbReference type="Pfam" id="PF21266"/>
    </source>
</evidence>
<evidence type="ECO:0000256" key="7">
    <source>
        <dbReference type="SAM" id="Coils"/>
    </source>
</evidence>
<evidence type="ECO:0000256" key="5">
    <source>
        <dbReference type="ARBA" id="ARBA00022884"/>
    </source>
</evidence>
<keyword evidence="7" id="KW-0175">Coiled coil</keyword>
<keyword evidence="14" id="KW-1185">Reference proteome</keyword>
<feature type="region of interest" description="Disordered" evidence="8">
    <location>
        <begin position="250"/>
        <end position="400"/>
    </location>
</feature>
<feature type="region of interest" description="Disordered" evidence="8">
    <location>
        <begin position="97"/>
        <end position="116"/>
    </location>
</feature>
<dbReference type="RefSeq" id="XP_024707013.1">
    <property type="nucleotide sequence ID" value="XM_024851357.1"/>
</dbReference>
<dbReference type="GO" id="GO:0071038">
    <property type="term" value="P:TRAMP-dependent tRNA surveillance pathway"/>
    <property type="evidence" value="ECO:0007669"/>
    <property type="project" value="TreeGrafter"/>
</dbReference>
<evidence type="ECO:0000313" key="13">
    <source>
        <dbReference type="EMBL" id="PLB51711.1"/>
    </source>
</evidence>
<dbReference type="STRING" id="1392250.A0A2I2GFS0"/>
<dbReference type="OrthoDB" id="1650at2759"/>
<dbReference type="FunFam" id="2.40.50.100:FF:000050">
    <property type="entry name" value="Exosome complex component rrp4 protein"/>
    <property type="match status" value="1"/>
</dbReference>
<dbReference type="GO" id="GO:0071051">
    <property type="term" value="P:poly(A)-dependent snoRNA 3'-end processing"/>
    <property type="evidence" value="ECO:0007669"/>
    <property type="project" value="TreeGrafter"/>
</dbReference>
<dbReference type="Pfam" id="PF21266">
    <property type="entry name" value="S1_RRP4"/>
    <property type="match status" value="1"/>
</dbReference>
<feature type="domain" description="Exosome complex component N-terminal" evidence="9">
    <location>
        <begin position="395"/>
        <end position="434"/>
    </location>
</feature>
<dbReference type="GO" id="GO:0071034">
    <property type="term" value="P:CUT catabolic process"/>
    <property type="evidence" value="ECO:0007669"/>
    <property type="project" value="TreeGrafter"/>
</dbReference>
<dbReference type="Proteomes" id="UP000234275">
    <property type="component" value="Unassembled WGS sequence"/>
</dbReference>
<dbReference type="FunFam" id="2.40.50.140:FF:000038">
    <property type="entry name" value="Exosome complex component RRP4"/>
    <property type="match status" value="1"/>
</dbReference>
<feature type="compositionally biased region" description="Basic and acidic residues" evidence="8">
    <location>
        <begin position="1"/>
        <end position="10"/>
    </location>
</feature>
<dbReference type="GO" id="GO:0000176">
    <property type="term" value="C:nuclear exosome (RNase complex)"/>
    <property type="evidence" value="ECO:0007669"/>
    <property type="project" value="TreeGrafter"/>
</dbReference>
<feature type="domain" description="RRP4 S1" evidence="11">
    <location>
        <begin position="446"/>
        <end position="518"/>
    </location>
</feature>
<keyword evidence="6" id="KW-0539">Nucleus</keyword>
<dbReference type="Pfam" id="PF24244">
    <property type="entry name" value="Iec3-like_M"/>
    <property type="match status" value="1"/>
</dbReference>
<feature type="compositionally biased region" description="Acidic residues" evidence="8">
    <location>
        <begin position="352"/>
        <end position="362"/>
    </location>
</feature>
<evidence type="ECO:0000256" key="8">
    <source>
        <dbReference type="SAM" id="MobiDB-lite"/>
    </source>
</evidence>
<accession>A0A2I2GFS0</accession>
<dbReference type="VEuPathDB" id="FungiDB:P170DRAFT_453327"/>
<feature type="coiled-coil region" evidence="7">
    <location>
        <begin position="48"/>
        <end position="75"/>
    </location>
</feature>
<dbReference type="GO" id="GO:0003723">
    <property type="term" value="F:RNA binding"/>
    <property type="evidence" value="ECO:0007669"/>
    <property type="project" value="UniProtKB-KW"/>
</dbReference>
<dbReference type="InterPro" id="IPR048565">
    <property type="entry name" value="S1_RRP4"/>
</dbReference>
<dbReference type="GeneID" id="36559056"/>
<dbReference type="SUPFAM" id="SSF110324">
    <property type="entry name" value="Ribosomal L27 protein-like"/>
    <property type="match status" value="1"/>
</dbReference>
<evidence type="ECO:0000256" key="1">
    <source>
        <dbReference type="ARBA" id="ARBA00004123"/>
    </source>
</evidence>
<keyword evidence="5" id="KW-0694">RNA-binding</keyword>
<dbReference type="InterPro" id="IPR036612">
    <property type="entry name" value="KH_dom_type_1_sf"/>
</dbReference>
<dbReference type="GO" id="GO:0000177">
    <property type="term" value="C:cytoplasmic exosome (RNase complex)"/>
    <property type="evidence" value="ECO:0007669"/>
    <property type="project" value="TreeGrafter"/>
</dbReference>
<dbReference type="SUPFAM" id="SSF54791">
    <property type="entry name" value="Eukaryotic type KH-domain (KH-domain type I)"/>
    <property type="match status" value="1"/>
</dbReference>
<dbReference type="AlphaFoldDB" id="A0A2I2GFS0"/>
<keyword evidence="4" id="KW-0271">Exosome</keyword>
<evidence type="ECO:0000259" key="10">
    <source>
        <dbReference type="Pfam" id="PF14612"/>
    </source>
</evidence>
<dbReference type="GO" id="GO:0071035">
    <property type="term" value="P:nuclear polyadenylation-dependent rRNA catabolic process"/>
    <property type="evidence" value="ECO:0007669"/>
    <property type="project" value="TreeGrafter"/>
</dbReference>
<dbReference type="GO" id="GO:0031011">
    <property type="term" value="C:Ino80 complex"/>
    <property type="evidence" value="ECO:0007669"/>
    <property type="project" value="InterPro"/>
</dbReference>
<dbReference type="CDD" id="cd05789">
    <property type="entry name" value="S1_Rrp4"/>
    <property type="match status" value="1"/>
</dbReference>
<evidence type="ECO:0000313" key="14">
    <source>
        <dbReference type="Proteomes" id="UP000234275"/>
    </source>
</evidence>
<dbReference type="InterPro" id="IPR055449">
    <property type="entry name" value="Iec3-like_M"/>
</dbReference>
<dbReference type="GO" id="GO:0071028">
    <property type="term" value="P:nuclear mRNA surveillance"/>
    <property type="evidence" value="ECO:0007669"/>
    <property type="project" value="UniProtKB-ARBA"/>
</dbReference>
<dbReference type="PANTHER" id="PTHR21321">
    <property type="entry name" value="PNAS-3 RELATED"/>
    <property type="match status" value="1"/>
</dbReference>
<dbReference type="InterPro" id="IPR032742">
    <property type="entry name" value="Iec3_N"/>
</dbReference>
<gene>
    <name evidence="13" type="ORF">P170DRAFT_453327</name>
</gene>
<dbReference type="Gene3D" id="2.40.50.140">
    <property type="entry name" value="Nucleic acid-binding proteins"/>
    <property type="match status" value="1"/>
</dbReference>
<evidence type="ECO:0000259" key="9">
    <source>
        <dbReference type="Pfam" id="PF14382"/>
    </source>
</evidence>
<organism evidence="13 14">
    <name type="scientific">Aspergillus steynii IBT 23096</name>
    <dbReference type="NCBI Taxonomy" id="1392250"/>
    <lineage>
        <taxon>Eukaryota</taxon>
        <taxon>Fungi</taxon>
        <taxon>Dikarya</taxon>
        <taxon>Ascomycota</taxon>
        <taxon>Pezizomycotina</taxon>
        <taxon>Eurotiomycetes</taxon>
        <taxon>Eurotiomycetidae</taxon>
        <taxon>Eurotiales</taxon>
        <taxon>Aspergillaceae</taxon>
        <taxon>Aspergillus</taxon>
        <taxon>Aspergillus subgen. Circumdati</taxon>
    </lineage>
</organism>
<dbReference type="CDD" id="cd22525">
    <property type="entry name" value="KH-I_Rrp4_eukar"/>
    <property type="match status" value="1"/>
</dbReference>
<feature type="region of interest" description="Disordered" evidence="8">
    <location>
        <begin position="1"/>
        <end position="20"/>
    </location>
</feature>
<reference evidence="13 14" key="1">
    <citation type="submission" date="2016-12" db="EMBL/GenBank/DDBJ databases">
        <title>The genomes of Aspergillus section Nigri reveals drivers in fungal speciation.</title>
        <authorList>
            <consortium name="DOE Joint Genome Institute"/>
            <person name="Vesth T.C."/>
            <person name="Nybo J."/>
            <person name="Theobald S."/>
            <person name="Brandl J."/>
            <person name="Frisvad J.C."/>
            <person name="Nielsen K.F."/>
            <person name="Lyhne E.K."/>
            <person name="Kogle M.E."/>
            <person name="Kuo A."/>
            <person name="Riley R."/>
            <person name="Clum A."/>
            <person name="Nolan M."/>
            <person name="Lipzen A."/>
            <person name="Salamov A."/>
            <person name="Henrissat B."/>
            <person name="Wiebenga A."/>
            <person name="De Vries R.P."/>
            <person name="Grigoriev I.V."/>
            <person name="Mortensen U.H."/>
            <person name="Andersen M.R."/>
            <person name="Baker S.E."/>
        </authorList>
    </citation>
    <scope>NUCLEOTIDE SEQUENCE [LARGE SCALE GENOMIC DNA]</scope>
    <source>
        <strain evidence="13 14">IBT 23096</strain>
    </source>
</reference>
<comment type="subcellular location">
    <subcellularLocation>
        <location evidence="1">Nucleus</location>
    </subcellularLocation>
</comment>
<dbReference type="InterPro" id="IPR012340">
    <property type="entry name" value="NA-bd_OB-fold"/>
</dbReference>
<dbReference type="EMBL" id="MSFO01000002">
    <property type="protein sequence ID" value="PLB51711.1"/>
    <property type="molecule type" value="Genomic_DNA"/>
</dbReference>
<dbReference type="Gene3D" id="2.40.50.100">
    <property type="match status" value="1"/>
</dbReference>
<sequence length="721" mass="78273">MSQDADDARSVAESLPDAPTKQSYRSFKKKFAKLKVKFELQMRDSELLVREELRIQDLSNRIQEQNDQLLEVLLEFNDSLHISPELRYDLSASGDDALLPDGETRPLPSYNDPDAAQSMLNHAKDEVATGNMTADSYRELESAVKQGKAFAPRLDYTSLLKVPHTLPPMEEEDISADGVFEQGLGFFTSEHETEHYLAMDAKLGDETAALQLSRAPEKATFADREREASLRNSISVYNWLRRNQPHIFLQDNENASEKSGSRPSNLRTSKKAPGAARKDEEFNDDDSVLDAGPTPSGAKGKRKRDDDSAGRSKGGNSRSNRKKKEEPSSAAKRSSKRSSGRMAITILPPVVDDVDIPSDSDVDSMSVDSDGGVGIAAGRSSRPGNHSGLVGNTGIVTPGEVVTDDPQWMRGHGTYTNPLSTSIIATVAGNVQKTNKLLSVQPLRARYNPEIGDLVVGRIVEVQSRRWKVDVAAPLLAQLPLSAINLPGGILRRRTSADELQIRTFFSEGDLLIAEVQNVHSDGAASLHTRSLKYGKLRNGVFLAVSGTGGSGASRSNVKGGIGAGSAAAGTTGGVVRSRRQVWTISTANGGGDVDVVLGVNGYIWISKHADDTAAASSTTDSVSITRMEEMVSSSIYSSQNDEIPPQTRREIARLAQCIRVLVHGGVRVDEDTVMGAYEASLQVDLEVGDDDYDDDHRGEGREYLEGNKSRRILELALERT</sequence>
<evidence type="ECO:0000256" key="4">
    <source>
        <dbReference type="ARBA" id="ARBA00022835"/>
    </source>
</evidence>
<dbReference type="InterPro" id="IPR026699">
    <property type="entry name" value="Exosome_RNA_bind1/RRP40/RRP4"/>
</dbReference>